<evidence type="ECO:0000313" key="2">
    <source>
        <dbReference type="Proteomes" id="UP000325577"/>
    </source>
</evidence>
<organism evidence="1 2">
    <name type="scientific">Nyssa sinensis</name>
    <dbReference type="NCBI Taxonomy" id="561372"/>
    <lineage>
        <taxon>Eukaryota</taxon>
        <taxon>Viridiplantae</taxon>
        <taxon>Streptophyta</taxon>
        <taxon>Embryophyta</taxon>
        <taxon>Tracheophyta</taxon>
        <taxon>Spermatophyta</taxon>
        <taxon>Magnoliopsida</taxon>
        <taxon>eudicotyledons</taxon>
        <taxon>Gunneridae</taxon>
        <taxon>Pentapetalae</taxon>
        <taxon>asterids</taxon>
        <taxon>Cornales</taxon>
        <taxon>Nyssaceae</taxon>
        <taxon>Nyssa</taxon>
    </lineage>
</organism>
<accession>A0A5J5C0K3</accession>
<sequence>MCRAGEVSTAARLFSGVPEMGSEEPDEFTSNRAAVCSTMEAIVRSTNSTEKDLLRSSRSNHKLSDWYSTLSDLYQKDPCPNQTCSSAHRDAKEKQSTCPIFLLFSKKSSNREKVLWKSPLPSAFGVAVTPPLSKCTVLNS</sequence>
<reference evidence="1 2" key="1">
    <citation type="submission" date="2019-09" db="EMBL/GenBank/DDBJ databases">
        <title>A chromosome-level genome assembly of the Chinese tupelo Nyssa sinensis.</title>
        <authorList>
            <person name="Yang X."/>
            <person name="Kang M."/>
            <person name="Yang Y."/>
            <person name="Xiong H."/>
            <person name="Wang M."/>
            <person name="Zhang Z."/>
            <person name="Wang Z."/>
            <person name="Wu H."/>
            <person name="Ma T."/>
            <person name="Liu J."/>
            <person name="Xi Z."/>
        </authorList>
    </citation>
    <scope>NUCLEOTIDE SEQUENCE [LARGE SCALE GENOMIC DNA]</scope>
    <source>
        <strain evidence="1">J267</strain>
        <tissue evidence="1">Leaf</tissue>
    </source>
</reference>
<keyword evidence="2" id="KW-1185">Reference proteome</keyword>
<dbReference type="Proteomes" id="UP000325577">
    <property type="component" value="Linkage Group LG1"/>
</dbReference>
<name>A0A5J5C0K3_9ASTE</name>
<protein>
    <submittedName>
        <fullName evidence="1">Uncharacterized protein</fullName>
    </submittedName>
</protein>
<dbReference type="AlphaFoldDB" id="A0A5J5C0K3"/>
<gene>
    <name evidence="1" type="ORF">F0562_003420</name>
</gene>
<proteinExistence type="predicted"/>
<dbReference type="EMBL" id="CM018032">
    <property type="protein sequence ID" value="KAA8546991.1"/>
    <property type="molecule type" value="Genomic_DNA"/>
</dbReference>
<evidence type="ECO:0000313" key="1">
    <source>
        <dbReference type="EMBL" id="KAA8546991.1"/>
    </source>
</evidence>
<dbReference type="OrthoDB" id="306690at2759"/>